<feature type="domain" description="HTH araC/xylS-type" evidence="5">
    <location>
        <begin position="178"/>
        <end position="275"/>
    </location>
</feature>
<evidence type="ECO:0000313" key="7">
    <source>
        <dbReference type="Proteomes" id="UP000475214"/>
    </source>
</evidence>
<keyword evidence="1" id="KW-0805">Transcription regulation</keyword>
<evidence type="ECO:0000313" key="6">
    <source>
        <dbReference type="EMBL" id="NED99376.1"/>
    </source>
</evidence>
<evidence type="ECO:0000256" key="3">
    <source>
        <dbReference type="ARBA" id="ARBA00023163"/>
    </source>
</evidence>
<dbReference type="InterPro" id="IPR050204">
    <property type="entry name" value="AraC_XylS_family_regulators"/>
</dbReference>
<dbReference type="GO" id="GO:0003700">
    <property type="term" value="F:DNA-binding transcription factor activity"/>
    <property type="evidence" value="ECO:0007669"/>
    <property type="project" value="InterPro"/>
</dbReference>
<sequence length="278" mass="31117">MIRAWRPAVPGVVEAFHARFLEHAYPAHTHDAWALLIIDDGAIQYDLHRHHHGAGRTTVTLLPPHVVHDGRPAGSGGFRKRVVYLDSTVLGEDLIGAAVDVPAFDDELLRDRIHRLHLALLHRDDAFEAEGRLALVRERLVDHLLADARRPRPRDSQSGRADAEIRTRPAKARPDKAAELRELLDERVTAGMSLAEAAGILQAHPAHLVRSFTSTFGMPPHAYFTGRRMDLARRLLLAGERPADVATAVGFYDQSHLTRHFKRYLGTSPARYARFADR</sequence>
<accession>A0A6L9S2U4</accession>
<evidence type="ECO:0000259" key="5">
    <source>
        <dbReference type="PROSITE" id="PS01124"/>
    </source>
</evidence>
<proteinExistence type="predicted"/>
<dbReference type="InterPro" id="IPR003313">
    <property type="entry name" value="AraC-bd"/>
</dbReference>
<dbReference type="PROSITE" id="PS01124">
    <property type="entry name" value="HTH_ARAC_FAMILY_2"/>
    <property type="match status" value="1"/>
</dbReference>
<dbReference type="InterPro" id="IPR018060">
    <property type="entry name" value="HTH_AraC"/>
</dbReference>
<keyword evidence="7" id="KW-1185">Reference proteome</keyword>
<dbReference type="InterPro" id="IPR037923">
    <property type="entry name" value="HTH-like"/>
</dbReference>
<evidence type="ECO:0000256" key="2">
    <source>
        <dbReference type="ARBA" id="ARBA00023125"/>
    </source>
</evidence>
<evidence type="ECO:0000256" key="4">
    <source>
        <dbReference type="SAM" id="MobiDB-lite"/>
    </source>
</evidence>
<gene>
    <name evidence="6" type="ORF">G1H10_04270</name>
</gene>
<dbReference type="AlphaFoldDB" id="A0A6L9S2U4"/>
<dbReference type="SUPFAM" id="SSF51215">
    <property type="entry name" value="Regulatory protein AraC"/>
    <property type="match status" value="1"/>
</dbReference>
<protein>
    <submittedName>
        <fullName evidence="6">AraC family transcriptional regulator</fullName>
    </submittedName>
</protein>
<feature type="region of interest" description="Disordered" evidence="4">
    <location>
        <begin position="148"/>
        <end position="172"/>
    </location>
</feature>
<comment type="caution">
    <text evidence="6">The sequence shown here is derived from an EMBL/GenBank/DDBJ whole genome shotgun (WGS) entry which is preliminary data.</text>
</comment>
<keyword evidence="2" id="KW-0238">DNA-binding</keyword>
<dbReference type="PANTHER" id="PTHR46796">
    <property type="entry name" value="HTH-TYPE TRANSCRIPTIONAL ACTIVATOR RHAS-RELATED"/>
    <property type="match status" value="1"/>
</dbReference>
<organism evidence="6 7">
    <name type="scientific">Phytoactinopolyspora halotolerans</name>
    <dbReference type="NCBI Taxonomy" id="1981512"/>
    <lineage>
        <taxon>Bacteria</taxon>
        <taxon>Bacillati</taxon>
        <taxon>Actinomycetota</taxon>
        <taxon>Actinomycetes</taxon>
        <taxon>Jiangellales</taxon>
        <taxon>Jiangellaceae</taxon>
        <taxon>Phytoactinopolyspora</taxon>
    </lineage>
</organism>
<dbReference type="Pfam" id="PF02311">
    <property type="entry name" value="AraC_binding"/>
    <property type="match status" value="1"/>
</dbReference>
<dbReference type="GO" id="GO:0043565">
    <property type="term" value="F:sequence-specific DNA binding"/>
    <property type="evidence" value="ECO:0007669"/>
    <property type="project" value="InterPro"/>
</dbReference>
<dbReference type="Proteomes" id="UP000475214">
    <property type="component" value="Unassembled WGS sequence"/>
</dbReference>
<dbReference type="Pfam" id="PF12833">
    <property type="entry name" value="HTH_18"/>
    <property type="match status" value="1"/>
</dbReference>
<dbReference type="InterPro" id="IPR009057">
    <property type="entry name" value="Homeodomain-like_sf"/>
</dbReference>
<dbReference type="PANTHER" id="PTHR46796:SF2">
    <property type="entry name" value="TRANSCRIPTIONAL REGULATORY PROTEIN"/>
    <property type="match status" value="1"/>
</dbReference>
<evidence type="ECO:0000256" key="1">
    <source>
        <dbReference type="ARBA" id="ARBA00023015"/>
    </source>
</evidence>
<dbReference type="SUPFAM" id="SSF46689">
    <property type="entry name" value="Homeodomain-like"/>
    <property type="match status" value="1"/>
</dbReference>
<reference evidence="6 7" key="1">
    <citation type="submission" date="2020-02" db="EMBL/GenBank/DDBJ databases">
        <authorList>
            <person name="Li X.-J."/>
            <person name="Han X.-M."/>
        </authorList>
    </citation>
    <scope>NUCLEOTIDE SEQUENCE [LARGE SCALE GENOMIC DNA]</scope>
    <source>
        <strain evidence="6 7">CCTCC AB 2017055</strain>
    </source>
</reference>
<name>A0A6L9S2U4_9ACTN</name>
<dbReference type="SMART" id="SM00342">
    <property type="entry name" value="HTH_ARAC"/>
    <property type="match status" value="1"/>
</dbReference>
<dbReference type="Gene3D" id="1.10.10.60">
    <property type="entry name" value="Homeodomain-like"/>
    <property type="match status" value="1"/>
</dbReference>
<dbReference type="EMBL" id="JAAGOA010000002">
    <property type="protein sequence ID" value="NED99376.1"/>
    <property type="molecule type" value="Genomic_DNA"/>
</dbReference>
<keyword evidence="3" id="KW-0804">Transcription</keyword>